<dbReference type="AlphaFoldDB" id="A0A844QAL1"/>
<evidence type="ECO:0000313" key="2">
    <source>
        <dbReference type="Proteomes" id="UP000463224"/>
    </source>
</evidence>
<keyword evidence="2" id="KW-1185">Reference proteome</keyword>
<gene>
    <name evidence="1" type="ORF">GN330_00265</name>
</gene>
<dbReference type="InterPro" id="IPR038696">
    <property type="entry name" value="IalB_sf"/>
</dbReference>
<dbReference type="Gene3D" id="2.60.40.1880">
    <property type="entry name" value="Invasion associated locus B (IalB) protein"/>
    <property type="match status" value="1"/>
</dbReference>
<reference evidence="1 2" key="1">
    <citation type="submission" date="2019-12" db="EMBL/GenBank/DDBJ databases">
        <title>Nitratireductor arenosus sp. nov., Isolated from sea sand, Jeju island, South Korea.</title>
        <authorList>
            <person name="Kim W."/>
        </authorList>
    </citation>
    <scope>NUCLEOTIDE SEQUENCE [LARGE SCALE GENOMIC DNA]</scope>
    <source>
        <strain evidence="1 2">CAU 1489</strain>
    </source>
</reference>
<protein>
    <recommendedName>
        <fullName evidence="3">Invasion protein IalB, involved in pathogenesis</fullName>
    </recommendedName>
</protein>
<comment type="caution">
    <text evidence="1">The sequence shown here is derived from an EMBL/GenBank/DDBJ whole genome shotgun (WGS) entry which is preliminary data.</text>
</comment>
<evidence type="ECO:0008006" key="3">
    <source>
        <dbReference type="Google" id="ProtNLM"/>
    </source>
</evidence>
<dbReference type="Proteomes" id="UP000463224">
    <property type="component" value="Unassembled WGS sequence"/>
</dbReference>
<dbReference type="RefSeq" id="WP_156710577.1">
    <property type="nucleotide sequence ID" value="NZ_WPHG01000001.1"/>
</dbReference>
<organism evidence="1 2">
    <name type="scientific">Nitratireductor arenosus</name>
    <dbReference type="NCBI Taxonomy" id="2682096"/>
    <lineage>
        <taxon>Bacteria</taxon>
        <taxon>Pseudomonadati</taxon>
        <taxon>Pseudomonadota</taxon>
        <taxon>Alphaproteobacteria</taxon>
        <taxon>Hyphomicrobiales</taxon>
        <taxon>Phyllobacteriaceae</taxon>
        <taxon>Nitratireductor</taxon>
    </lineage>
</organism>
<evidence type="ECO:0000313" key="1">
    <source>
        <dbReference type="EMBL" id="MVA95684.1"/>
    </source>
</evidence>
<name>A0A844QAL1_9HYPH</name>
<dbReference type="EMBL" id="WPHG01000001">
    <property type="protein sequence ID" value="MVA95684.1"/>
    <property type="molecule type" value="Genomic_DNA"/>
</dbReference>
<accession>A0A844QAL1</accession>
<sequence>MNGPPLVSASALIHCTGMKRLGLVLAILILTQPVHARQMIEDWVVDHFKPHGPWETMCDRRMRDGALRRRCYIRYIDGYAPEPKFGASFAFVTNETGQGLRLQFGFEPGTRFAKDGFVLARGGKTVWRHDTTLCAGGNDCVLTGSAATALVAALRQGGTLRFGFTDRHGRKWKRDWEAAHFAAAYADYRAASAARDLP</sequence>
<proteinExistence type="predicted"/>